<comment type="function">
    <text evidence="5">Acetylates the N-terminal alanine of ribosomal protein bS18.</text>
</comment>
<gene>
    <name evidence="7" type="primary">rimI</name>
    <name evidence="7" type="ORF">D0Y50_05245</name>
</gene>
<comment type="subcellular location">
    <subcellularLocation>
        <location evidence="5">Cytoplasm</location>
    </subcellularLocation>
</comment>
<comment type="catalytic activity">
    <reaction evidence="5">
        <text>N-terminal L-alanyl-[ribosomal protein bS18] + acetyl-CoA = N-terminal N(alpha)-acetyl-L-alanyl-[ribosomal protein bS18] + CoA + H(+)</text>
        <dbReference type="Rhea" id="RHEA:43756"/>
        <dbReference type="Rhea" id="RHEA-COMP:10676"/>
        <dbReference type="Rhea" id="RHEA-COMP:10677"/>
        <dbReference type="ChEBI" id="CHEBI:15378"/>
        <dbReference type="ChEBI" id="CHEBI:57287"/>
        <dbReference type="ChEBI" id="CHEBI:57288"/>
        <dbReference type="ChEBI" id="CHEBI:64718"/>
        <dbReference type="ChEBI" id="CHEBI:83683"/>
        <dbReference type="EC" id="2.3.1.266"/>
    </reaction>
</comment>
<dbReference type="KEGG" id="salm:D0Y50_05245"/>
<evidence type="ECO:0000256" key="3">
    <source>
        <dbReference type="ARBA" id="ARBA00022679"/>
    </source>
</evidence>
<dbReference type="EMBL" id="CP031769">
    <property type="protein sequence ID" value="AXR05833.1"/>
    <property type="molecule type" value="Genomic_DNA"/>
</dbReference>
<keyword evidence="2 5" id="KW-0963">Cytoplasm</keyword>
<dbReference type="AlphaFoldDB" id="A0A346NJX6"/>
<name>A0A346NJX6_9ALTE</name>
<keyword evidence="8" id="KW-1185">Reference proteome</keyword>
<dbReference type="InterPro" id="IPR016181">
    <property type="entry name" value="Acyl_CoA_acyltransferase"/>
</dbReference>
<comment type="similarity">
    <text evidence="1 5">Belongs to the acetyltransferase family. RimI subfamily.</text>
</comment>
<reference evidence="7 8" key="1">
    <citation type="submission" date="2018-08" db="EMBL/GenBank/DDBJ databases">
        <title>Salinimonas sediminis sp. nov., a piezophilic bacterium isolated from a deep-sea sediment sample from the New Britain Trench.</title>
        <authorList>
            <person name="Cao J."/>
        </authorList>
    </citation>
    <scope>NUCLEOTIDE SEQUENCE [LARGE SCALE GENOMIC DNA]</scope>
    <source>
        <strain evidence="7 8">N102</strain>
    </source>
</reference>
<organism evidence="7 8">
    <name type="scientific">Salinimonas sediminis</name>
    <dbReference type="NCBI Taxonomy" id="2303538"/>
    <lineage>
        <taxon>Bacteria</taxon>
        <taxon>Pseudomonadati</taxon>
        <taxon>Pseudomonadota</taxon>
        <taxon>Gammaproteobacteria</taxon>
        <taxon>Alteromonadales</taxon>
        <taxon>Alteromonadaceae</taxon>
        <taxon>Alteromonas/Salinimonas group</taxon>
        <taxon>Salinimonas</taxon>
    </lineage>
</organism>
<feature type="domain" description="N-acetyltransferase" evidence="6">
    <location>
        <begin position="4"/>
        <end position="151"/>
    </location>
</feature>
<dbReference type="PANTHER" id="PTHR43420:SF44">
    <property type="entry name" value="ACETYLTRANSFERASE YPEA"/>
    <property type="match status" value="1"/>
</dbReference>
<dbReference type="GO" id="GO:0008999">
    <property type="term" value="F:protein-N-terminal-alanine acetyltransferase activity"/>
    <property type="evidence" value="ECO:0007669"/>
    <property type="project" value="UniProtKB-EC"/>
</dbReference>
<proteinExistence type="inferred from homology"/>
<evidence type="ECO:0000256" key="2">
    <source>
        <dbReference type="ARBA" id="ARBA00022490"/>
    </source>
</evidence>
<dbReference type="InterPro" id="IPR050680">
    <property type="entry name" value="YpeA/RimI_acetyltransf"/>
</dbReference>
<dbReference type="OrthoDB" id="9796919at2"/>
<evidence type="ECO:0000313" key="8">
    <source>
        <dbReference type="Proteomes" id="UP000262073"/>
    </source>
</evidence>
<evidence type="ECO:0000256" key="4">
    <source>
        <dbReference type="ARBA" id="ARBA00023315"/>
    </source>
</evidence>
<dbReference type="EC" id="2.3.1.266" evidence="5"/>
<dbReference type="InterPro" id="IPR000182">
    <property type="entry name" value="GNAT_dom"/>
</dbReference>
<sequence>MSELMVCKPDPQALQAAYQIHQQVVPQPWRFDTFIDCTTAPYSARVVLQGHRVIGYALLLMVVDEATLMDLGIVEDARGIGAGQQLLQGVIAHCKASHMASLWLEVRSSNRVARQLYSKAGFIIQEVRKGYYPATAHTPTEDAVIMTMSLNA</sequence>
<dbReference type="Pfam" id="PF00583">
    <property type="entry name" value="Acetyltransf_1"/>
    <property type="match status" value="1"/>
</dbReference>
<dbReference type="Gene3D" id="3.40.630.30">
    <property type="match status" value="1"/>
</dbReference>
<dbReference type="NCBIfam" id="TIGR01575">
    <property type="entry name" value="rimI"/>
    <property type="match status" value="1"/>
</dbReference>
<protein>
    <recommendedName>
        <fullName evidence="5">[Ribosomal protein bS18]-alanine N-acetyltransferase</fullName>
        <ecNumber evidence="5">2.3.1.266</ecNumber>
    </recommendedName>
</protein>
<evidence type="ECO:0000256" key="5">
    <source>
        <dbReference type="RuleBase" id="RU363094"/>
    </source>
</evidence>
<evidence type="ECO:0000256" key="1">
    <source>
        <dbReference type="ARBA" id="ARBA00005395"/>
    </source>
</evidence>
<dbReference type="CDD" id="cd04301">
    <property type="entry name" value="NAT_SF"/>
    <property type="match status" value="1"/>
</dbReference>
<keyword evidence="3 7" id="KW-0808">Transferase</keyword>
<dbReference type="PROSITE" id="PS51186">
    <property type="entry name" value="GNAT"/>
    <property type="match status" value="1"/>
</dbReference>
<keyword evidence="4" id="KW-0012">Acyltransferase</keyword>
<dbReference type="Proteomes" id="UP000262073">
    <property type="component" value="Chromosome"/>
</dbReference>
<dbReference type="PANTHER" id="PTHR43420">
    <property type="entry name" value="ACETYLTRANSFERASE"/>
    <property type="match status" value="1"/>
</dbReference>
<evidence type="ECO:0000313" key="7">
    <source>
        <dbReference type="EMBL" id="AXR05833.1"/>
    </source>
</evidence>
<dbReference type="SUPFAM" id="SSF55729">
    <property type="entry name" value="Acyl-CoA N-acyltransferases (Nat)"/>
    <property type="match status" value="1"/>
</dbReference>
<dbReference type="GO" id="GO:0005737">
    <property type="term" value="C:cytoplasm"/>
    <property type="evidence" value="ECO:0007669"/>
    <property type="project" value="UniProtKB-SubCell"/>
</dbReference>
<dbReference type="RefSeq" id="WP_117315833.1">
    <property type="nucleotide sequence ID" value="NZ_CP031769.1"/>
</dbReference>
<accession>A0A346NJX6</accession>
<evidence type="ECO:0000259" key="6">
    <source>
        <dbReference type="PROSITE" id="PS51186"/>
    </source>
</evidence>
<dbReference type="InterPro" id="IPR006464">
    <property type="entry name" value="AcTrfase_RimI/Ard1"/>
</dbReference>